<evidence type="ECO:0000313" key="1">
    <source>
        <dbReference type="EMBL" id="OZG53340.1"/>
    </source>
</evidence>
<accession>A0A261F2J2</accession>
<sequence length="219" mass="23613">MRYRHHTADATSAREASAPVNGTLPVRAAGRPLRLLALAASLLCAIVCLSSCAPRGRAVGDTQDTQATISHDYIDRSDYGVALVGSGTDDDLVQKFRAGAENSSLSVFYAQAATGEQQRKAVEDFAKRKVTFIVVHPDDTSDASTSEAWEKSLGVARDAGIPVILLDGQIDPDNQLLYAADFIPTDSDEDIENNVYSLYHALAAVINADAHEKQMYVRM</sequence>
<dbReference type="Gene3D" id="3.40.50.2300">
    <property type="match status" value="1"/>
</dbReference>
<gene>
    <name evidence="1" type="ORF">PSRA_0147</name>
</gene>
<name>A0A261F2J2_9BIFI</name>
<evidence type="ECO:0000313" key="2">
    <source>
        <dbReference type="Proteomes" id="UP000216725"/>
    </source>
</evidence>
<dbReference type="EMBL" id="MWWR01000002">
    <property type="protein sequence ID" value="OZG53340.1"/>
    <property type="molecule type" value="Genomic_DNA"/>
</dbReference>
<reference evidence="1 2" key="1">
    <citation type="journal article" date="2017" name="BMC Genomics">
        <title>Comparative genomic and phylogenomic analyses of the Bifidobacteriaceae family.</title>
        <authorList>
            <person name="Lugli G.A."/>
            <person name="Milani C."/>
            <person name="Turroni F."/>
            <person name="Duranti S."/>
            <person name="Mancabelli L."/>
            <person name="Mangifesta M."/>
            <person name="Ferrario C."/>
            <person name="Modesto M."/>
            <person name="Mattarelli P."/>
            <person name="Jiri K."/>
            <person name="van Sinderen D."/>
            <person name="Ventura M."/>
        </authorList>
    </citation>
    <scope>NUCLEOTIDE SEQUENCE [LARGE SCALE GENOMIC DNA]</scope>
    <source>
        <strain evidence="1 2">DSM 24742</strain>
    </source>
</reference>
<comment type="caution">
    <text evidence="1">The sequence shown here is derived from an EMBL/GenBank/DDBJ whole genome shotgun (WGS) entry which is preliminary data.</text>
</comment>
<dbReference type="Proteomes" id="UP000216725">
    <property type="component" value="Unassembled WGS sequence"/>
</dbReference>
<dbReference type="AlphaFoldDB" id="A0A261F2J2"/>
<protein>
    <recommendedName>
        <fullName evidence="3">Sugar ABC transporter substrate-binding protein</fullName>
    </recommendedName>
</protein>
<organism evidence="1 2">
    <name type="scientific">Pseudoscardovia radai</name>
    <dbReference type="NCBI Taxonomy" id="987066"/>
    <lineage>
        <taxon>Bacteria</taxon>
        <taxon>Bacillati</taxon>
        <taxon>Actinomycetota</taxon>
        <taxon>Actinomycetes</taxon>
        <taxon>Bifidobacteriales</taxon>
        <taxon>Bifidobacteriaceae</taxon>
        <taxon>Pseudoscardovia</taxon>
    </lineage>
</organism>
<proteinExistence type="predicted"/>
<dbReference type="SUPFAM" id="SSF53822">
    <property type="entry name" value="Periplasmic binding protein-like I"/>
    <property type="match status" value="1"/>
</dbReference>
<dbReference type="RefSeq" id="WP_143516282.1">
    <property type="nucleotide sequence ID" value="NZ_MWWR01000002.1"/>
</dbReference>
<evidence type="ECO:0008006" key="3">
    <source>
        <dbReference type="Google" id="ProtNLM"/>
    </source>
</evidence>
<keyword evidence="2" id="KW-1185">Reference proteome</keyword>
<dbReference type="InterPro" id="IPR028082">
    <property type="entry name" value="Peripla_BP_I"/>
</dbReference>
<dbReference type="OrthoDB" id="3239987at2"/>